<protein>
    <submittedName>
        <fullName evidence="2">Uncharacterized protein</fullName>
    </submittedName>
</protein>
<feature type="compositionally biased region" description="Low complexity" evidence="1">
    <location>
        <begin position="87"/>
        <end position="103"/>
    </location>
</feature>
<feature type="non-terminal residue" evidence="2">
    <location>
        <position position="213"/>
    </location>
</feature>
<reference evidence="2 3" key="1">
    <citation type="submission" date="2024-02" db="EMBL/GenBank/DDBJ databases">
        <authorList>
            <person name="Chen Y."/>
            <person name="Shah S."/>
            <person name="Dougan E. K."/>
            <person name="Thang M."/>
            <person name="Chan C."/>
        </authorList>
    </citation>
    <scope>NUCLEOTIDE SEQUENCE [LARGE SCALE GENOMIC DNA]</scope>
</reference>
<feature type="region of interest" description="Disordered" evidence="1">
    <location>
        <begin position="1"/>
        <end position="133"/>
    </location>
</feature>
<dbReference type="EMBL" id="CAXAMM010004782">
    <property type="protein sequence ID" value="CAK9004934.1"/>
    <property type="molecule type" value="Genomic_DNA"/>
</dbReference>
<comment type="caution">
    <text evidence="2">The sequence shown here is derived from an EMBL/GenBank/DDBJ whole genome shotgun (WGS) entry which is preliminary data.</text>
</comment>
<proteinExistence type="predicted"/>
<sequence>MAPKAAPQPRAPMTAAAPPRTASQAAASGPPTAPMASSPASAPVAASPQASGQPAAQAPASSPTPPDAPTGSPLPPGRVAPGARAGQDPQTRAKQQQQQQQPKPKQEQIPDSGKPKRGRHATPAQERREGMHWLKKTCEEQTAEIRGLRQQVAAYASQLGNKDGQIFGLNARIHQLEAQLRERREGNPAAAGQPPVTLKVEHMVEGLTETTKK</sequence>
<feature type="compositionally biased region" description="Pro residues" evidence="1">
    <location>
        <begin position="62"/>
        <end position="78"/>
    </location>
</feature>
<gene>
    <name evidence="2" type="ORF">SCF082_LOCUS8389</name>
</gene>
<feature type="compositionally biased region" description="Low complexity" evidence="1">
    <location>
        <begin position="1"/>
        <end position="61"/>
    </location>
</feature>
<evidence type="ECO:0000313" key="2">
    <source>
        <dbReference type="EMBL" id="CAK9004934.1"/>
    </source>
</evidence>
<evidence type="ECO:0000313" key="3">
    <source>
        <dbReference type="Proteomes" id="UP001642464"/>
    </source>
</evidence>
<keyword evidence="3" id="KW-1185">Reference proteome</keyword>
<accession>A0ABP0ITB4</accession>
<dbReference type="Proteomes" id="UP001642464">
    <property type="component" value="Unassembled WGS sequence"/>
</dbReference>
<organism evidence="2 3">
    <name type="scientific">Durusdinium trenchii</name>
    <dbReference type="NCBI Taxonomy" id="1381693"/>
    <lineage>
        <taxon>Eukaryota</taxon>
        <taxon>Sar</taxon>
        <taxon>Alveolata</taxon>
        <taxon>Dinophyceae</taxon>
        <taxon>Suessiales</taxon>
        <taxon>Symbiodiniaceae</taxon>
        <taxon>Durusdinium</taxon>
    </lineage>
</organism>
<name>A0ABP0ITB4_9DINO</name>
<evidence type="ECO:0000256" key="1">
    <source>
        <dbReference type="SAM" id="MobiDB-lite"/>
    </source>
</evidence>